<keyword evidence="2" id="KW-0812">Transmembrane</keyword>
<feature type="region of interest" description="Disordered" evidence="1">
    <location>
        <begin position="1"/>
        <end position="22"/>
    </location>
</feature>
<keyword evidence="2" id="KW-0472">Membrane</keyword>
<name>A0A5C5ZS18_9BACT</name>
<evidence type="ECO:0000313" key="4">
    <source>
        <dbReference type="Proteomes" id="UP000320176"/>
    </source>
</evidence>
<dbReference type="AlphaFoldDB" id="A0A5C5ZS18"/>
<gene>
    <name evidence="3" type="ORF">Pla52n_67180</name>
</gene>
<organism evidence="3 4">
    <name type="scientific">Stieleria varia</name>
    <dbReference type="NCBI Taxonomy" id="2528005"/>
    <lineage>
        <taxon>Bacteria</taxon>
        <taxon>Pseudomonadati</taxon>
        <taxon>Planctomycetota</taxon>
        <taxon>Planctomycetia</taxon>
        <taxon>Pirellulales</taxon>
        <taxon>Pirellulaceae</taxon>
        <taxon>Stieleria</taxon>
    </lineage>
</organism>
<reference evidence="3 4" key="1">
    <citation type="submission" date="2019-02" db="EMBL/GenBank/DDBJ databases">
        <title>Deep-cultivation of Planctomycetes and their phenomic and genomic characterization uncovers novel biology.</title>
        <authorList>
            <person name="Wiegand S."/>
            <person name="Jogler M."/>
            <person name="Boedeker C."/>
            <person name="Pinto D."/>
            <person name="Vollmers J."/>
            <person name="Rivas-Marin E."/>
            <person name="Kohn T."/>
            <person name="Peeters S.H."/>
            <person name="Heuer A."/>
            <person name="Rast P."/>
            <person name="Oberbeckmann S."/>
            <person name="Bunk B."/>
            <person name="Jeske O."/>
            <person name="Meyerdierks A."/>
            <person name="Storesund J.E."/>
            <person name="Kallscheuer N."/>
            <person name="Luecker S."/>
            <person name="Lage O.M."/>
            <person name="Pohl T."/>
            <person name="Merkel B.J."/>
            <person name="Hornburger P."/>
            <person name="Mueller R.-W."/>
            <person name="Bruemmer F."/>
            <person name="Labrenz M."/>
            <person name="Spormann A.M."/>
            <person name="Op Den Camp H."/>
            <person name="Overmann J."/>
            <person name="Amann R."/>
            <person name="Jetten M.S.M."/>
            <person name="Mascher T."/>
            <person name="Medema M.H."/>
            <person name="Devos D.P."/>
            <person name="Kaster A.-K."/>
            <person name="Ovreas L."/>
            <person name="Rohde M."/>
            <person name="Galperin M.Y."/>
            <person name="Jogler C."/>
        </authorList>
    </citation>
    <scope>NUCLEOTIDE SEQUENCE [LARGE SCALE GENOMIC DNA]</scope>
    <source>
        <strain evidence="3 4">Pla52n</strain>
    </source>
</reference>
<dbReference type="RefSeq" id="WP_146523605.1">
    <property type="nucleotide sequence ID" value="NZ_CP151726.1"/>
</dbReference>
<proteinExistence type="predicted"/>
<protein>
    <submittedName>
        <fullName evidence="3">Uncharacterized protein</fullName>
    </submittedName>
</protein>
<accession>A0A5C5ZS18</accession>
<dbReference type="EMBL" id="SJPN01000020">
    <property type="protein sequence ID" value="TWT89591.1"/>
    <property type="molecule type" value="Genomic_DNA"/>
</dbReference>
<keyword evidence="4" id="KW-1185">Reference proteome</keyword>
<comment type="caution">
    <text evidence="3">The sequence shown here is derived from an EMBL/GenBank/DDBJ whole genome shotgun (WGS) entry which is preliminary data.</text>
</comment>
<sequence length="74" mass="7868">MSNDTKQPSVFDVESPTEATPNPGLSYWNFVLGLLAVTLLLCFIVGLFMTGYLAAFATGAVIVIGLLGFADPRD</sequence>
<evidence type="ECO:0000256" key="1">
    <source>
        <dbReference type="SAM" id="MobiDB-lite"/>
    </source>
</evidence>
<feature type="transmembrane region" description="Helical" evidence="2">
    <location>
        <begin position="25"/>
        <end position="45"/>
    </location>
</feature>
<evidence type="ECO:0000256" key="2">
    <source>
        <dbReference type="SAM" id="Phobius"/>
    </source>
</evidence>
<feature type="transmembrane region" description="Helical" evidence="2">
    <location>
        <begin position="52"/>
        <end position="70"/>
    </location>
</feature>
<keyword evidence="2" id="KW-1133">Transmembrane helix</keyword>
<dbReference type="Proteomes" id="UP000320176">
    <property type="component" value="Unassembled WGS sequence"/>
</dbReference>
<evidence type="ECO:0000313" key="3">
    <source>
        <dbReference type="EMBL" id="TWT89591.1"/>
    </source>
</evidence>